<dbReference type="EMBL" id="JAACJN010000046">
    <property type="protein sequence ID" value="KAF5383944.1"/>
    <property type="molecule type" value="Genomic_DNA"/>
</dbReference>
<dbReference type="InterPro" id="IPR008266">
    <property type="entry name" value="Tyr_kinase_AS"/>
</dbReference>
<protein>
    <recommendedName>
        <fullName evidence="2">Protein kinase domain-containing protein</fullName>
    </recommendedName>
</protein>
<name>A0A8H5HIM7_9AGAR</name>
<dbReference type="OrthoDB" id="6718656at2759"/>
<reference evidence="3 4" key="1">
    <citation type="journal article" date="2020" name="ISME J.">
        <title>Uncovering the hidden diversity of litter-decomposition mechanisms in mushroom-forming fungi.</title>
        <authorList>
            <person name="Floudas D."/>
            <person name="Bentzer J."/>
            <person name="Ahren D."/>
            <person name="Johansson T."/>
            <person name="Persson P."/>
            <person name="Tunlid A."/>
        </authorList>
    </citation>
    <scope>NUCLEOTIDE SEQUENCE [LARGE SCALE GENOMIC DNA]</scope>
    <source>
        <strain evidence="3 4">CBS 406.79</strain>
    </source>
</reference>
<gene>
    <name evidence="3" type="ORF">D9757_007375</name>
</gene>
<dbReference type="Gene3D" id="1.20.900.10">
    <property type="entry name" value="Dbl homology (DH) domain"/>
    <property type="match status" value="1"/>
</dbReference>
<dbReference type="PROSITE" id="PS50011">
    <property type="entry name" value="PROTEIN_KINASE_DOM"/>
    <property type="match status" value="1"/>
</dbReference>
<evidence type="ECO:0000256" key="1">
    <source>
        <dbReference type="SAM" id="MobiDB-lite"/>
    </source>
</evidence>
<dbReference type="SUPFAM" id="SSF48065">
    <property type="entry name" value="DBL homology domain (DH-domain)"/>
    <property type="match status" value="1"/>
</dbReference>
<accession>A0A8H5HIM7</accession>
<comment type="caution">
    <text evidence="3">The sequence shown here is derived from an EMBL/GenBank/DDBJ whole genome shotgun (WGS) entry which is preliminary data.</text>
</comment>
<dbReference type="PANTHER" id="PTHR44329">
    <property type="entry name" value="SERINE/THREONINE-PROTEIN KINASE TNNI3K-RELATED"/>
    <property type="match status" value="1"/>
</dbReference>
<dbReference type="GO" id="GO:0004674">
    <property type="term" value="F:protein serine/threonine kinase activity"/>
    <property type="evidence" value="ECO:0007669"/>
    <property type="project" value="TreeGrafter"/>
</dbReference>
<dbReference type="SUPFAM" id="SSF56112">
    <property type="entry name" value="Protein kinase-like (PK-like)"/>
    <property type="match status" value="1"/>
</dbReference>
<dbReference type="Gene3D" id="1.10.510.10">
    <property type="entry name" value="Transferase(Phosphotransferase) domain 1"/>
    <property type="match status" value="1"/>
</dbReference>
<feature type="domain" description="Protein kinase" evidence="2">
    <location>
        <begin position="702"/>
        <end position="989"/>
    </location>
</feature>
<dbReference type="Proteomes" id="UP000518752">
    <property type="component" value="Unassembled WGS sequence"/>
</dbReference>
<evidence type="ECO:0000313" key="4">
    <source>
        <dbReference type="Proteomes" id="UP000518752"/>
    </source>
</evidence>
<dbReference type="InterPro" id="IPR001245">
    <property type="entry name" value="Ser-Thr/Tyr_kinase_cat_dom"/>
</dbReference>
<dbReference type="Pfam" id="PF07714">
    <property type="entry name" value="PK_Tyr_Ser-Thr"/>
    <property type="match status" value="1"/>
</dbReference>
<proteinExistence type="predicted"/>
<dbReference type="InterPro" id="IPR011009">
    <property type="entry name" value="Kinase-like_dom_sf"/>
</dbReference>
<dbReference type="InterPro" id="IPR051681">
    <property type="entry name" value="Ser/Thr_Kinases-Pseudokinases"/>
</dbReference>
<dbReference type="InterPro" id="IPR011993">
    <property type="entry name" value="PH-like_dom_sf"/>
</dbReference>
<dbReference type="AlphaFoldDB" id="A0A8H5HIM7"/>
<dbReference type="GO" id="GO:0005524">
    <property type="term" value="F:ATP binding"/>
    <property type="evidence" value="ECO:0007669"/>
    <property type="project" value="InterPro"/>
</dbReference>
<organism evidence="3 4">
    <name type="scientific">Collybiopsis confluens</name>
    <dbReference type="NCBI Taxonomy" id="2823264"/>
    <lineage>
        <taxon>Eukaryota</taxon>
        <taxon>Fungi</taxon>
        <taxon>Dikarya</taxon>
        <taxon>Basidiomycota</taxon>
        <taxon>Agaricomycotina</taxon>
        <taxon>Agaricomycetes</taxon>
        <taxon>Agaricomycetidae</taxon>
        <taxon>Agaricales</taxon>
        <taxon>Marasmiineae</taxon>
        <taxon>Omphalotaceae</taxon>
        <taxon>Collybiopsis</taxon>
    </lineage>
</organism>
<sequence length="1031" mass="115343">MGAPRAPTDQLRLESIKILAKLELIDPFRPWIFINIYRQEPAFQVLFECFSLGAPFGVLLDLLWSAPTPNHLSVDVEDFDLNLSLAERETFIQNFIDRVRILEGLGKLSYGEVLHVEDVFNGTSSGFMKVLRTINRILSALEACHPGIYAVPPDVALHKAAAIEELIEGERIHVEYLRRVIDHAAFLSCESKALETVLAPIVINDQRLRQYHDRVLHSLQKFPPGSSSTSIEDWEAIFAFNEDSTRNNMASAYRSLCTSYVSSLFEYFDQIMGTFEPVLAAHVQMLLDILSYIPTRINDYCKQLQHILSLSFPGPSDGPHVRTHQHYVHSLCKTILQMTDISSGINEMSSELRTLRAVKILKGRAFRWRSPTFGQILDPSELGTLIFDDQLIIQDSKNTSGPVLHHIFLFETMLLCCLEGPRSRNSTDDEGLLGSPRYPVRAWDLGPALRSSASLNLVYAITTKEMRKMRLLDSDSFILEWDDSQRPGWLSPQLITSLIFTCPSGEDQHTQWCASLERFVSSFIDERYEPFLSGVDATAILNRDGDRTDAQSIPPSEEDQADPDFVTPNFDPNSGGRRNSHPRPWSAIARKGPRSESSSLMQQWMDERDEEVESVLSPNMLPTLFNPRSPGGSVPPLSPNSLGSGDAGGFAHMLMPPTPPPEGDLCEPFSFSHLIPVINQGSTVYQIKMSEQVMDFTGHVTLSGRSAVAGGGYSDVWMAILNSSKDGRGQELRVAVKVIRSHHGDSEDGGMLRKKLTKELDVWKQLKHPNILPLYGTVSGFGPLESLVCPWMEYGNVSRYMAKWGDILSVLDRLQLLCEVADGLQYLHSHGIVHGDLTGSNILIDDNKHACLCDFGLSSIVSDVQSSFSNRSTIAGAIRWADATLFMAQATRSEDSERPFPLPTKKSDIYSFGSVTLEILSGRVPYHYLPHDAQVILEVAQGRKPRRPVDIIDAQWEFIFSKAWHADPALRPDVEEVVQVMQVLMHQSLEFRRHTGGVWGNGHLDRTEGESMLAEPDVNSSKRHSEPLRNG</sequence>
<evidence type="ECO:0000313" key="3">
    <source>
        <dbReference type="EMBL" id="KAF5383944.1"/>
    </source>
</evidence>
<evidence type="ECO:0000259" key="2">
    <source>
        <dbReference type="PROSITE" id="PS50011"/>
    </source>
</evidence>
<feature type="region of interest" description="Disordered" evidence="1">
    <location>
        <begin position="1002"/>
        <end position="1031"/>
    </location>
</feature>
<keyword evidence="4" id="KW-1185">Reference proteome</keyword>
<dbReference type="InterPro" id="IPR035899">
    <property type="entry name" value="DBL_dom_sf"/>
</dbReference>
<dbReference type="InterPro" id="IPR000719">
    <property type="entry name" value="Prot_kinase_dom"/>
</dbReference>
<dbReference type="PROSITE" id="PS00109">
    <property type="entry name" value="PROTEIN_KINASE_TYR"/>
    <property type="match status" value="1"/>
</dbReference>
<dbReference type="Gene3D" id="2.30.29.30">
    <property type="entry name" value="Pleckstrin-homology domain (PH domain)/Phosphotyrosine-binding domain (PTB)"/>
    <property type="match status" value="1"/>
</dbReference>
<feature type="region of interest" description="Disordered" evidence="1">
    <location>
        <begin position="546"/>
        <end position="604"/>
    </location>
</feature>